<evidence type="ECO:0000259" key="2">
    <source>
        <dbReference type="PROSITE" id="PS50110"/>
    </source>
</evidence>
<dbReference type="SMART" id="SM00448">
    <property type="entry name" value="REC"/>
    <property type="match status" value="1"/>
</dbReference>
<dbReference type="Pfam" id="PF00072">
    <property type="entry name" value="Response_reg"/>
    <property type="match status" value="1"/>
</dbReference>
<dbReference type="AlphaFoldDB" id="A0A916JMT6"/>
<dbReference type="RefSeq" id="WP_258542099.1">
    <property type="nucleotide sequence ID" value="NZ_OU015584.1"/>
</dbReference>
<evidence type="ECO:0000313" key="4">
    <source>
        <dbReference type="EMBL" id="CAG5082380.1"/>
    </source>
</evidence>
<name>A0A916JMT6_9FLAO</name>
<protein>
    <submittedName>
        <fullName evidence="4">Transcriptional regulatory protein BtsR</fullName>
    </submittedName>
</protein>
<evidence type="ECO:0000313" key="5">
    <source>
        <dbReference type="Proteomes" id="UP000683507"/>
    </source>
</evidence>
<dbReference type="PANTHER" id="PTHR37299">
    <property type="entry name" value="TRANSCRIPTIONAL REGULATOR-RELATED"/>
    <property type="match status" value="1"/>
</dbReference>
<evidence type="ECO:0000256" key="1">
    <source>
        <dbReference type="PROSITE-ProRule" id="PRU00169"/>
    </source>
</evidence>
<dbReference type="InterPro" id="IPR046947">
    <property type="entry name" value="LytR-like"/>
</dbReference>
<dbReference type="SUPFAM" id="SSF52172">
    <property type="entry name" value="CheY-like"/>
    <property type="match status" value="1"/>
</dbReference>
<sequence>MSKIKAIIIDDIKDARDNIRLDIESYTPDVEVIGEADGVVSGAKAIKELNPDVVFLDIQMQDGTGFDLLDIVNSSQFKVIFTTASDEYAIRAFRMSAIDYLLKPIDPDELVESVKKVKEMEKLSKDSYEILQEGIKNHKQLTRLALNTLEKIHIIEIEDIVRCESSVNYTSFYLKDGTRHMVTKTLKEYDELLSPLGFIRVHQTHLVNAKLVKEFVKTDGGYLIMKDGSNVPVSTRKKQAVVEALSNL</sequence>
<evidence type="ECO:0000259" key="3">
    <source>
        <dbReference type="PROSITE" id="PS50930"/>
    </source>
</evidence>
<dbReference type="GO" id="GO:0000156">
    <property type="term" value="F:phosphorelay response regulator activity"/>
    <property type="evidence" value="ECO:0007669"/>
    <property type="project" value="InterPro"/>
</dbReference>
<feature type="modified residue" description="4-aspartylphosphate" evidence="1">
    <location>
        <position position="57"/>
    </location>
</feature>
<keyword evidence="5" id="KW-1185">Reference proteome</keyword>
<keyword evidence="1" id="KW-0597">Phosphoprotein</keyword>
<dbReference type="GO" id="GO:0003677">
    <property type="term" value="F:DNA binding"/>
    <property type="evidence" value="ECO:0007669"/>
    <property type="project" value="InterPro"/>
</dbReference>
<dbReference type="SMART" id="SM00850">
    <property type="entry name" value="LytTR"/>
    <property type="match status" value="1"/>
</dbReference>
<dbReference type="InterPro" id="IPR001789">
    <property type="entry name" value="Sig_transdc_resp-reg_receiver"/>
</dbReference>
<dbReference type="InterPro" id="IPR007492">
    <property type="entry name" value="LytTR_DNA-bd_dom"/>
</dbReference>
<dbReference type="Gene3D" id="2.40.50.1020">
    <property type="entry name" value="LytTr DNA-binding domain"/>
    <property type="match status" value="1"/>
</dbReference>
<gene>
    <name evidence="4" type="primary">btsR_3</name>
    <name evidence="4" type="ORF">CRYO30217_01897</name>
</gene>
<feature type="domain" description="Response regulatory" evidence="2">
    <location>
        <begin position="5"/>
        <end position="118"/>
    </location>
</feature>
<dbReference type="Pfam" id="PF04397">
    <property type="entry name" value="LytTR"/>
    <property type="match status" value="1"/>
</dbReference>
<dbReference type="Gene3D" id="3.40.50.2300">
    <property type="match status" value="1"/>
</dbReference>
<dbReference type="KEGG" id="ptan:CRYO30217_01897"/>
<proteinExistence type="predicted"/>
<feature type="domain" description="HTH LytTR-type" evidence="3">
    <location>
        <begin position="144"/>
        <end position="247"/>
    </location>
</feature>
<accession>A0A916JMT6</accession>
<dbReference type="PROSITE" id="PS50110">
    <property type="entry name" value="RESPONSE_REGULATORY"/>
    <property type="match status" value="1"/>
</dbReference>
<reference evidence="4" key="1">
    <citation type="submission" date="2021-04" db="EMBL/GenBank/DDBJ databases">
        <authorList>
            <person name="Rodrigo-Torres L."/>
            <person name="Arahal R. D."/>
            <person name="Lucena T."/>
        </authorList>
    </citation>
    <scope>NUCLEOTIDE SEQUENCE</scope>
    <source>
        <strain evidence="4">AS29M-1</strain>
    </source>
</reference>
<dbReference type="PROSITE" id="PS50930">
    <property type="entry name" value="HTH_LYTTR"/>
    <property type="match status" value="1"/>
</dbReference>
<dbReference type="EMBL" id="OU015584">
    <property type="protein sequence ID" value="CAG5082380.1"/>
    <property type="molecule type" value="Genomic_DNA"/>
</dbReference>
<dbReference type="PANTHER" id="PTHR37299:SF1">
    <property type="entry name" value="STAGE 0 SPORULATION PROTEIN A HOMOLOG"/>
    <property type="match status" value="1"/>
</dbReference>
<dbReference type="InterPro" id="IPR011006">
    <property type="entry name" value="CheY-like_superfamily"/>
</dbReference>
<organism evidence="4 5">
    <name type="scientific">Parvicella tangerina</name>
    <dbReference type="NCBI Taxonomy" id="2829795"/>
    <lineage>
        <taxon>Bacteria</taxon>
        <taxon>Pseudomonadati</taxon>
        <taxon>Bacteroidota</taxon>
        <taxon>Flavobacteriia</taxon>
        <taxon>Flavobacteriales</taxon>
        <taxon>Parvicellaceae</taxon>
        <taxon>Parvicella</taxon>
    </lineage>
</organism>
<dbReference type="Proteomes" id="UP000683507">
    <property type="component" value="Chromosome"/>
</dbReference>